<dbReference type="VEuPathDB" id="TriTrypDB:LPAL13_180006100"/>
<dbReference type="Proteomes" id="UP000063063">
    <property type="component" value="Chromosome 18"/>
</dbReference>
<dbReference type="OrthoDB" id="277568at2759"/>
<evidence type="ECO:0000313" key="2">
    <source>
        <dbReference type="Proteomes" id="UP000063063"/>
    </source>
</evidence>
<evidence type="ECO:0000313" key="1">
    <source>
        <dbReference type="EMBL" id="AIN97191.1"/>
    </source>
</evidence>
<dbReference type="eggNOG" id="ENOG502S45M">
    <property type="taxonomic scope" value="Eukaryota"/>
</dbReference>
<protein>
    <submittedName>
        <fullName evidence="1">Uncharacterized protein</fullName>
    </submittedName>
</protein>
<accession>A0A088S6P3</accession>
<organism evidence="1 2">
    <name type="scientific">Leishmania panamensis</name>
    <dbReference type="NCBI Taxonomy" id="5679"/>
    <lineage>
        <taxon>Eukaryota</taxon>
        <taxon>Discoba</taxon>
        <taxon>Euglenozoa</taxon>
        <taxon>Kinetoplastea</taxon>
        <taxon>Metakinetoplastina</taxon>
        <taxon>Trypanosomatida</taxon>
        <taxon>Trypanosomatidae</taxon>
        <taxon>Leishmaniinae</taxon>
        <taxon>Leishmania</taxon>
        <taxon>Leishmania guyanensis species complex</taxon>
    </lineage>
</organism>
<dbReference type="RefSeq" id="XP_010697844.1">
    <property type="nucleotide sequence ID" value="XM_010699542.1"/>
</dbReference>
<sequence length="451" mass="49662">MSLLMCSEDCSLAKFAKKHQLSPHDLWLPLVVALPSRAGATAAVAVDPRTPIAMLETATDTLLLDKQAICVKLQAANALRYDEMTFVVDPAAIPKGFEVFVRWSRANGKKLRANTQVLHYNVEDSPSASSCSSVAGLKRGRVNDSDSSVGASSLVGSLQGRQSRISLLQQSMEDLKRRLTAAVGAHGGQLSPRCTQILQSTLASMCQRLTQPPLHFVLPPEATVLDAAGVTWVRSNRRIFSRVFRSTASEERSEVSKYSDGSRQLRFYFIEDVLLRRTRQWTAAEARCQGDRDSKTERGTPSQGVEILLKDEILADMDNFAERGFRIVFIEHYPVLHHGSRYTVEQTLAPVVCLCRQMCPHLTVTVLISAMSCVTAARKHGMELSLVLPQAGLLAFFVSELNASLSPDPRTAAVVGSSDRGSKFLNKLHAEFACNASLAYVDEKELRCRRQ</sequence>
<dbReference type="AlphaFoldDB" id="A0A088S6P3"/>
<dbReference type="GeneID" id="22573900"/>
<keyword evidence="2" id="KW-1185">Reference proteome</keyword>
<name>A0A088S6P3_LEIPA</name>
<proteinExistence type="predicted"/>
<dbReference type="VEuPathDB" id="TriTrypDB:LPMP_180100"/>
<dbReference type="EMBL" id="CP009387">
    <property type="protein sequence ID" value="AIN97191.1"/>
    <property type="molecule type" value="Genomic_DNA"/>
</dbReference>
<gene>
    <name evidence="1" type="ORF">LPMP_180100</name>
</gene>
<dbReference type="KEGG" id="lpan:LPMP_180100"/>
<reference evidence="1 2" key="1">
    <citation type="journal article" date="2015" name="Sci. Rep.">
        <title>The genome of Leishmania panamensis: insights into genomics of the L. (Viannia) subgenus.</title>
        <authorList>
            <person name="Llanes A."/>
            <person name="Restrepo C.M."/>
            <person name="Vecchio G.D."/>
            <person name="Anguizola F.J."/>
            <person name="Lleonart R."/>
        </authorList>
    </citation>
    <scope>NUCLEOTIDE SEQUENCE [LARGE SCALE GENOMIC DNA]</scope>
    <source>
        <strain evidence="1 2">MHOM/PA/94/PSC-1</strain>
    </source>
</reference>